<accession>A0A8E2ERH5</accession>
<dbReference type="Gene3D" id="1.10.167.10">
    <property type="entry name" value="Regulator of G-protein Signalling 4, domain 2"/>
    <property type="match status" value="1"/>
</dbReference>
<evidence type="ECO:0000256" key="1">
    <source>
        <dbReference type="SAM" id="Phobius"/>
    </source>
</evidence>
<dbReference type="SUPFAM" id="SSF48097">
    <property type="entry name" value="Regulator of G-protein signaling, RGS"/>
    <property type="match status" value="1"/>
</dbReference>
<gene>
    <name evidence="2" type="ORF">AOQ84DRAFT_419091</name>
</gene>
<protein>
    <recommendedName>
        <fullName evidence="4">RGS domain-containing protein</fullName>
    </recommendedName>
</protein>
<proteinExistence type="predicted"/>
<feature type="transmembrane region" description="Helical" evidence="1">
    <location>
        <begin position="55"/>
        <end position="77"/>
    </location>
</feature>
<feature type="transmembrane region" description="Helical" evidence="1">
    <location>
        <begin position="231"/>
        <end position="252"/>
    </location>
</feature>
<feature type="transmembrane region" description="Helical" evidence="1">
    <location>
        <begin position="272"/>
        <end position="290"/>
    </location>
</feature>
<dbReference type="InterPro" id="IPR044926">
    <property type="entry name" value="RGS_subdomain_2"/>
</dbReference>
<feature type="transmembrane region" description="Helical" evidence="1">
    <location>
        <begin position="153"/>
        <end position="173"/>
    </location>
</feature>
<keyword evidence="1" id="KW-0472">Membrane</keyword>
<feature type="transmembrane region" description="Helical" evidence="1">
    <location>
        <begin position="200"/>
        <end position="219"/>
    </location>
</feature>
<dbReference type="EMBL" id="KV750723">
    <property type="protein sequence ID" value="OCL03489.1"/>
    <property type="molecule type" value="Genomic_DNA"/>
</dbReference>
<reference evidence="2 3" key="1">
    <citation type="journal article" date="2016" name="Nat. Commun.">
        <title>Ectomycorrhizal ecology is imprinted in the genome of the dominant symbiotic fungus Cenococcum geophilum.</title>
        <authorList>
            <consortium name="DOE Joint Genome Institute"/>
            <person name="Peter M."/>
            <person name="Kohler A."/>
            <person name="Ohm R.A."/>
            <person name="Kuo A."/>
            <person name="Krutzmann J."/>
            <person name="Morin E."/>
            <person name="Arend M."/>
            <person name="Barry K.W."/>
            <person name="Binder M."/>
            <person name="Choi C."/>
            <person name="Clum A."/>
            <person name="Copeland A."/>
            <person name="Grisel N."/>
            <person name="Haridas S."/>
            <person name="Kipfer T."/>
            <person name="LaButti K."/>
            <person name="Lindquist E."/>
            <person name="Lipzen A."/>
            <person name="Maire R."/>
            <person name="Meier B."/>
            <person name="Mihaltcheva S."/>
            <person name="Molinier V."/>
            <person name="Murat C."/>
            <person name="Poggeler S."/>
            <person name="Quandt C.A."/>
            <person name="Sperisen C."/>
            <person name="Tritt A."/>
            <person name="Tisserant E."/>
            <person name="Crous P.W."/>
            <person name="Henrissat B."/>
            <person name="Nehls U."/>
            <person name="Egli S."/>
            <person name="Spatafora J.W."/>
            <person name="Grigoriev I.V."/>
            <person name="Martin F.M."/>
        </authorList>
    </citation>
    <scope>NUCLEOTIDE SEQUENCE [LARGE SCALE GENOMIC DNA]</scope>
    <source>
        <strain evidence="2 3">CBS 207.34</strain>
    </source>
</reference>
<dbReference type="AlphaFoldDB" id="A0A8E2ERH5"/>
<evidence type="ECO:0000313" key="3">
    <source>
        <dbReference type="Proteomes" id="UP000250140"/>
    </source>
</evidence>
<feature type="transmembrane region" description="Helical" evidence="1">
    <location>
        <begin position="89"/>
        <end position="111"/>
    </location>
</feature>
<feature type="transmembrane region" description="Helical" evidence="1">
    <location>
        <begin position="20"/>
        <end position="43"/>
    </location>
</feature>
<keyword evidence="1" id="KW-1133">Transmembrane helix</keyword>
<dbReference type="InterPro" id="IPR036305">
    <property type="entry name" value="RGS_sf"/>
</dbReference>
<evidence type="ECO:0008006" key="4">
    <source>
        <dbReference type="Google" id="ProtNLM"/>
    </source>
</evidence>
<keyword evidence="3" id="KW-1185">Reference proteome</keyword>
<evidence type="ECO:0000313" key="2">
    <source>
        <dbReference type="EMBL" id="OCL03489.1"/>
    </source>
</evidence>
<dbReference type="OrthoDB" id="5313079at2759"/>
<keyword evidence="1" id="KW-0812">Transmembrane</keyword>
<organism evidence="2 3">
    <name type="scientific">Glonium stellatum</name>
    <dbReference type="NCBI Taxonomy" id="574774"/>
    <lineage>
        <taxon>Eukaryota</taxon>
        <taxon>Fungi</taxon>
        <taxon>Dikarya</taxon>
        <taxon>Ascomycota</taxon>
        <taxon>Pezizomycotina</taxon>
        <taxon>Dothideomycetes</taxon>
        <taxon>Pleosporomycetidae</taxon>
        <taxon>Gloniales</taxon>
        <taxon>Gloniaceae</taxon>
        <taxon>Glonium</taxon>
    </lineage>
</organism>
<dbReference type="Proteomes" id="UP000250140">
    <property type="component" value="Unassembled WGS sequence"/>
</dbReference>
<name>A0A8E2ERH5_9PEZI</name>
<sequence>MASILLPRVLDGGKPNLGLLGGSYIFLAVAYSLLIVTELYLLFSNRNAFCIRIRGLLVVFAATVSLHIYLVIVLLVYPENGLFPCAAEYWIMSLFLPLGMALFQAANARLLKYYDSQVRLTKNHIESARKQRFTLTIKGFFNFWLSLDAAQKVYVGAAAGMVLPLLPTFFLFFGSRRFHRSYGFFGPIVDATACRHGAEWVPSILLQLFWTAVFGPYLLWKVRHIHDVHYWGLQTKLAILAGLPGTPLWLAFTYAKDPAISEINKYVPTAGWFVPGLVTMQQVLLAIPLWQVYQMAKVKRPTTGNSTLSDISLSSRRLRPQTSMKSLEFYIRYNIEPLVQWAASKEFTAENMVFLREVRNFKGKWEHMNQPLSNAERRQQFAEASIIFFTLVNPFTAEMPINIEYKIFRALQGMFSSVVFNPFDTDSTSEHENVVCPWEDAARPSSIKSDVSETSVAAVPADFDCSVFDAAFESIKYLVFTNTWPRFVDSDRTA</sequence>